<proteinExistence type="predicted"/>
<reference evidence="1 2" key="1">
    <citation type="submission" date="2017-10" db="EMBL/GenBank/DDBJ databases">
        <title>FDA dAtabase for Regulatory Grade micrObial Sequences (FDA-ARGOS): Supporting development and validation of Infectious Disease Dx tests.</title>
        <authorList>
            <person name="Campos J."/>
            <person name="Goldberg B."/>
            <person name="Tallon L.J."/>
            <person name="Sadzewicz L."/>
            <person name="Sengamalay N."/>
            <person name="Ott S."/>
            <person name="Godinez A."/>
            <person name="Nagaraj S."/>
            <person name="Vyas G."/>
            <person name="Aluvathingal J."/>
            <person name="Nadendla S."/>
            <person name="Geyer C."/>
            <person name="Nandy P."/>
            <person name="Hobson J."/>
            <person name="Sichtig H."/>
        </authorList>
    </citation>
    <scope>NUCLEOTIDE SEQUENCE [LARGE SCALE GENOMIC DNA]</scope>
    <source>
        <strain evidence="1 2">FDAARGOS_185</strain>
    </source>
</reference>
<dbReference type="AlphaFoldDB" id="A0A8B5VX57"/>
<sequence>MARPTTKHDLIQVGNDMYEKMIMLLDSIPKEELNRTFTFDTKNEKQAHWERDKNLRDVLIHLYEWHQLLLKWVRANQAGESKQFLKEGYNWKSYGEMNLEFWEKHQTTSYETALELLIESHKQVMELANDFSNGELFSKGIFPWVGGSTLGSYFVSATSSHYNWAMKKIRKFKKSL</sequence>
<dbReference type="PANTHER" id="PTHR40658:SF4">
    <property type="entry name" value="HYPOTHETICAL CYTOSOLIC PROTEIN"/>
    <property type="match status" value="1"/>
</dbReference>
<dbReference type="InterPro" id="IPR034660">
    <property type="entry name" value="DinB/YfiT-like"/>
</dbReference>
<name>A0A8B5VX57_ENTAV</name>
<organism evidence="1 2">
    <name type="scientific">Enterococcus avium</name>
    <name type="common">Streptococcus avium</name>
    <dbReference type="NCBI Taxonomy" id="33945"/>
    <lineage>
        <taxon>Bacteria</taxon>
        <taxon>Bacillati</taxon>
        <taxon>Bacillota</taxon>
        <taxon>Bacilli</taxon>
        <taxon>Lactobacillales</taxon>
        <taxon>Enterococcaceae</taxon>
        <taxon>Enterococcus</taxon>
    </lineage>
</organism>
<evidence type="ECO:0000313" key="1">
    <source>
        <dbReference type="EMBL" id="TRZ29122.1"/>
    </source>
</evidence>
<dbReference type="Proteomes" id="UP000316316">
    <property type="component" value="Unassembled WGS sequence"/>
</dbReference>
<dbReference type="Gene3D" id="1.20.120.450">
    <property type="entry name" value="dinb family like domain"/>
    <property type="match status" value="1"/>
</dbReference>
<dbReference type="InterPro" id="IPR012550">
    <property type="entry name" value="DUF1706"/>
</dbReference>
<comment type="caution">
    <text evidence="1">The sequence shown here is derived from an EMBL/GenBank/DDBJ whole genome shotgun (WGS) entry which is preliminary data.</text>
</comment>
<accession>A0A8B5VX57</accession>
<dbReference type="RefSeq" id="WP_016178368.1">
    <property type="nucleotide sequence ID" value="NZ_CAAKOC010000230.1"/>
</dbReference>
<dbReference type="Pfam" id="PF08020">
    <property type="entry name" value="DUF1706"/>
    <property type="match status" value="1"/>
</dbReference>
<dbReference type="GeneID" id="69570867"/>
<dbReference type="PANTHER" id="PTHR40658">
    <property type="match status" value="1"/>
</dbReference>
<dbReference type="EMBL" id="PDXQ01000002">
    <property type="protein sequence ID" value="TRZ29122.1"/>
    <property type="molecule type" value="Genomic_DNA"/>
</dbReference>
<evidence type="ECO:0000313" key="2">
    <source>
        <dbReference type="Proteomes" id="UP000316316"/>
    </source>
</evidence>
<protein>
    <submittedName>
        <fullName evidence="1">ClbS/DfsB family four-helix bundle protein</fullName>
    </submittedName>
</protein>
<gene>
    <name evidence="1" type="ORF">AUF17_20770</name>
</gene>
<dbReference type="PIRSF" id="PIRSF031551">
    <property type="entry name" value="DUF1706"/>
    <property type="match status" value="1"/>
</dbReference>